<dbReference type="Gene3D" id="3.30.1490.300">
    <property type="match status" value="1"/>
</dbReference>
<reference evidence="2 3" key="1">
    <citation type="submission" date="2019-09" db="EMBL/GenBank/DDBJ databases">
        <title>Ecophysiology of the spiral-shaped methanotroph Methylospira mobilis as revealed by the complete genome sequence.</title>
        <authorList>
            <person name="Oshkin I.Y."/>
            <person name="Dedysh S.N."/>
            <person name="Miroshnikov K."/>
            <person name="Danilova O.V."/>
            <person name="Hakobyan A."/>
            <person name="Liesack W."/>
        </authorList>
    </citation>
    <scope>NUCLEOTIDE SEQUENCE [LARGE SCALE GENOMIC DNA]</scope>
    <source>
        <strain evidence="2 3">Shm1</strain>
    </source>
</reference>
<dbReference type="SMART" id="SM00842">
    <property type="entry name" value="FtsA"/>
    <property type="match status" value="1"/>
</dbReference>
<dbReference type="SUPFAM" id="SSF53067">
    <property type="entry name" value="Actin-like ATPase domain"/>
    <property type="match status" value="1"/>
</dbReference>
<dbReference type="Gene3D" id="3.30.420.40">
    <property type="match status" value="3"/>
</dbReference>
<feature type="domain" description="SHS2" evidence="1">
    <location>
        <begin position="11"/>
        <end position="175"/>
    </location>
</feature>
<protein>
    <submittedName>
        <fullName evidence="2">Type IV pilus assembly protein PilM</fullName>
    </submittedName>
</protein>
<dbReference type="GO" id="GO:0051301">
    <property type="term" value="P:cell division"/>
    <property type="evidence" value="ECO:0007669"/>
    <property type="project" value="InterPro"/>
</dbReference>
<dbReference type="CDD" id="cd24049">
    <property type="entry name" value="ASKHA_NBD_PilM"/>
    <property type="match status" value="1"/>
</dbReference>
<organism evidence="2 3">
    <name type="scientific">Candidatus Methylospira mobilis</name>
    <dbReference type="NCBI Taxonomy" id="1808979"/>
    <lineage>
        <taxon>Bacteria</taxon>
        <taxon>Pseudomonadati</taxon>
        <taxon>Pseudomonadota</taxon>
        <taxon>Gammaproteobacteria</taxon>
        <taxon>Methylococcales</taxon>
        <taxon>Methylococcaceae</taxon>
        <taxon>Candidatus Methylospira</taxon>
    </lineage>
</organism>
<dbReference type="OrthoDB" id="9773403at2"/>
<dbReference type="NCBIfam" id="TIGR01175">
    <property type="entry name" value="pilM"/>
    <property type="match status" value="1"/>
</dbReference>
<keyword evidence="3" id="KW-1185">Reference proteome</keyword>
<dbReference type="PANTHER" id="PTHR32432:SF3">
    <property type="entry name" value="ETHANOLAMINE UTILIZATION PROTEIN EUTJ"/>
    <property type="match status" value="1"/>
</dbReference>
<dbReference type="InterPro" id="IPR050696">
    <property type="entry name" value="FtsA/MreB"/>
</dbReference>
<dbReference type="InterPro" id="IPR043129">
    <property type="entry name" value="ATPase_NBD"/>
</dbReference>
<dbReference type="Pfam" id="PF11104">
    <property type="entry name" value="PilM_2"/>
    <property type="match status" value="2"/>
</dbReference>
<dbReference type="InterPro" id="IPR005883">
    <property type="entry name" value="PilM"/>
</dbReference>
<evidence type="ECO:0000313" key="3">
    <source>
        <dbReference type="Proteomes" id="UP000325755"/>
    </source>
</evidence>
<dbReference type="Proteomes" id="UP000325755">
    <property type="component" value="Chromosome"/>
</dbReference>
<sequence>MNPLSMAKPELLGIDIGSTAIKVLALGKAQESLRVEHYACVSLPPGAIHHKSLIDIELVAAAIAQAWKQSGARTKQAAVAVPASAAISKIISLPADLAADELEAHIELEAERYLPYPLNEIRYDFESIGKSGATQDIRLVAARIEPVEDRMAAVELAGLKTAVVDVETYAVENTVELLLRQRAQTASYTTVAVADMGASALVFQVIVSGKTVYSREEPFGIAPNEPQAAAAFTWLTQQIRRSLQFFQTSGHAHHIELLILNGGRACKGLDQRIANELELASLLSNPFKAMALDGRIDRNELHDMASSLTTACGLALRAIA</sequence>
<dbReference type="EMBL" id="CP044205">
    <property type="protein sequence ID" value="QFY42541.1"/>
    <property type="molecule type" value="Genomic_DNA"/>
</dbReference>
<dbReference type="AlphaFoldDB" id="A0A5Q0BK18"/>
<gene>
    <name evidence="2" type="primary">pilM</name>
    <name evidence="2" type="ORF">F6R98_07805</name>
</gene>
<dbReference type="InterPro" id="IPR003494">
    <property type="entry name" value="SHS2_FtsA"/>
</dbReference>
<evidence type="ECO:0000313" key="2">
    <source>
        <dbReference type="EMBL" id="QFY42541.1"/>
    </source>
</evidence>
<dbReference type="InParanoid" id="A0A5Q0BK18"/>
<dbReference type="PIRSF" id="PIRSF019169">
    <property type="entry name" value="PilM"/>
    <property type="match status" value="1"/>
</dbReference>
<evidence type="ECO:0000259" key="1">
    <source>
        <dbReference type="SMART" id="SM00842"/>
    </source>
</evidence>
<name>A0A5Q0BK18_9GAMM</name>
<accession>A0A5Q0BK18</accession>
<proteinExistence type="predicted"/>
<dbReference type="RefSeq" id="WP_153248537.1">
    <property type="nucleotide sequence ID" value="NZ_CP044205.1"/>
</dbReference>
<dbReference type="PANTHER" id="PTHR32432">
    <property type="entry name" value="CELL DIVISION PROTEIN FTSA-RELATED"/>
    <property type="match status" value="1"/>
</dbReference>
<dbReference type="KEGG" id="mmob:F6R98_07805"/>